<feature type="region of interest" description="Disordered" evidence="1">
    <location>
        <begin position="165"/>
        <end position="185"/>
    </location>
</feature>
<sequence length="185" mass="21000">MFEKVWAIKGREEKVASNGNKYLQVTIAGDDGKDHKHNLYEQGMWAVFKNNDYVKVQLEKPEGGRWEVKNAVAVADELKPPQSDKAVLPKHQKEIDRAQEIPPVDFDKVKDRDGMPLSVKLRTFCISYAKDIGVGKMQKGEDMSVMTIMGIATMLEKWVITGTYREPAPKEPEPEPELDPEDLPF</sequence>
<evidence type="ECO:0000256" key="1">
    <source>
        <dbReference type="SAM" id="MobiDB-lite"/>
    </source>
</evidence>
<organism evidence="3">
    <name type="scientific">viral metagenome</name>
    <dbReference type="NCBI Taxonomy" id="1070528"/>
    <lineage>
        <taxon>unclassified sequences</taxon>
        <taxon>metagenomes</taxon>
        <taxon>organismal metagenomes</taxon>
    </lineage>
</organism>
<name>A0A6M3LKN4_9ZZZZ</name>
<dbReference type="AlphaFoldDB" id="A0A6M3LKN4"/>
<evidence type="ECO:0000313" key="3">
    <source>
        <dbReference type="EMBL" id="QJA95460.1"/>
    </source>
</evidence>
<protein>
    <submittedName>
        <fullName evidence="3">Uncharacterized protein</fullName>
    </submittedName>
</protein>
<feature type="compositionally biased region" description="Acidic residues" evidence="1">
    <location>
        <begin position="174"/>
        <end position="185"/>
    </location>
</feature>
<dbReference type="EMBL" id="MT143316">
    <property type="protein sequence ID" value="QJA95460.1"/>
    <property type="molecule type" value="Genomic_DNA"/>
</dbReference>
<proteinExistence type="predicted"/>
<gene>
    <name evidence="2" type="ORF">MM415A02853_0013</name>
    <name evidence="3" type="ORF">MM415B05367_0003</name>
</gene>
<reference evidence="3" key="1">
    <citation type="submission" date="2020-03" db="EMBL/GenBank/DDBJ databases">
        <title>The deep terrestrial virosphere.</title>
        <authorList>
            <person name="Holmfeldt K."/>
            <person name="Nilsson E."/>
            <person name="Simone D."/>
            <person name="Lopez-Fernandez M."/>
            <person name="Wu X."/>
            <person name="de Brujin I."/>
            <person name="Lundin D."/>
            <person name="Andersson A."/>
            <person name="Bertilsson S."/>
            <person name="Dopson M."/>
        </authorList>
    </citation>
    <scope>NUCLEOTIDE SEQUENCE</scope>
    <source>
        <strain evidence="2">MM415A02853</strain>
        <strain evidence="3">MM415B05367</strain>
    </source>
</reference>
<accession>A0A6M3LKN4</accession>
<evidence type="ECO:0000313" key="2">
    <source>
        <dbReference type="EMBL" id="QJA72200.1"/>
    </source>
</evidence>
<dbReference type="EMBL" id="MT141932">
    <property type="protein sequence ID" value="QJA72200.1"/>
    <property type="molecule type" value="Genomic_DNA"/>
</dbReference>